<feature type="compositionally biased region" description="Pro residues" evidence="1">
    <location>
        <begin position="51"/>
        <end position="75"/>
    </location>
</feature>
<dbReference type="PANTHER" id="PTHR48148:SF2">
    <property type="entry name" value="PA14 DOMAIN-CONTAINING PROTEIN"/>
    <property type="match status" value="1"/>
</dbReference>
<feature type="compositionally biased region" description="Pro residues" evidence="1">
    <location>
        <begin position="777"/>
        <end position="799"/>
    </location>
</feature>
<dbReference type="InterPro" id="IPR036034">
    <property type="entry name" value="PDZ_sf"/>
</dbReference>
<organism evidence="3">
    <name type="scientific">Eutreptiella gymnastica</name>
    <dbReference type="NCBI Taxonomy" id="73025"/>
    <lineage>
        <taxon>Eukaryota</taxon>
        <taxon>Discoba</taxon>
        <taxon>Euglenozoa</taxon>
        <taxon>Euglenida</taxon>
        <taxon>Spirocuta</taxon>
        <taxon>Euglenophyceae</taxon>
        <taxon>Eutreptiales</taxon>
        <taxon>Eutreptiaceae</taxon>
        <taxon>Eutreptiella</taxon>
    </lineage>
</organism>
<dbReference type="PANTHER" id="PTHR48148">
    <property type="entry name" value="KERATINOCYTE PROLINE-RICH PROTEIN"/>
    <property type="match status" value="1"/>
</dbReference>
<sequence length="1369" mass="147054">MAQPTTLAPNPGILPSAAFLVQAFPHLVPQLIPHFFPIPSLHPNPCAQPDLGPPPPWPIPPAGAPPWPLLPPQPTSSPWGNTDRATPSPRKASHGRSPSPARAAGPYTMGSTSPARSRPKPFVVGAVQGVVPREQYVHWTLDPSQVVRPRPKSGPVRSIPTRPPPSPPKPHIPPPVRPVRLKSAPVRRPISAAPSPRPPVVTPTPPPKRAKRPKRPQTAAPSRPNTARPRLSTVQDPPLSAAKPPSSPTHRLPSPALLGPVLEEPPARPRAPLKSWAWDAEPLLGKPQDPSAVPLLLELCIDRVNLSTEAATQTNPPVELRLGDRSVVVTSHDWGQPFTLVTSDAESLQIRASFAGLDNRADGGAEGAVAFLALRLLPVARPIRLTLPLIDMQDSGGVSGSVALGCHIRTLVGHSDASTTATEVANSESQARQALRRQHGAEKVALADAFHSLTQLPVPTFDRALSPSPELVTNPPCHPDCYRYNSLGSLLQAEERERLLLEDESVRDGGLVFDVMIMDAARLLSQPFAVPPAAVPEGACTAETAATTDCAHSIDPEDWPMPSEPLTATWEDPLSPQAQYNPAGLPNLKLMEEIAGPGHGLEVLRVLAAIADVDADTPLPPPGSEAGALPMPHHADRLCNVQTHEELQRYALEQAEDAVFCCYRDALEPVLGPRASLTPEPLPPAATKAEAEAGVGDASERRATSFSVPTKSHSPTSTPADLTSDCSSILSISTKASSFSSVEEKEEGSTHDPPPDPVRPLGGPDSADTPTSVDGPPCDPTPTPGPAPTPDLSPLPSPASTPVKSAPPIVLTPATPDFHPPATTTASASAPDPVHTTPDPIPTRRSIPLAPGPGLRAIPTPALTTCNDPPACPLPVPTPSTRTVLAVELNESEGRSALMLAEAEASTALLTSLLSPQHSSGRARSPSWDLTTQEQVQRYMVQQEEEAVWQCIVQALSPMVPTQTLFMDRNWEVEGLVQAEQVARAQLEAETSVSLISISGAHATGCAAAYAADKEQQLQWLRGERMAMYAQAEEFGRQVLLSAEEAARSSLGLDFRQSTGAYRAFEAQRQGCTAAETAARQALIEEEAAWGVWLRNVWDHQHTALQEDLAKRLEAIQLLHSAEALGRREVQMECTELWNLLEALGRDAAERRAPAPAPAPEPEPQDAPAALSDRETPLADTSACGQLEWAELMGRQFASKVEQYTYYVMLHNWLQVAQAIGRDHIMRQEDCLRRLVDGEVYSGQPWIGIEVSDGVDIHGLGFLMPSLLYPGCLVKSVQGPAQSAGLRAGDIVLAINGVFARTLRDFKIIMSQFNINDSIDFLVFREDTQTQFQVRVRVGHHPDERWSPGKRRTIKYHDVPSLVTQLPIF</sequence>
<accession>A0A7S1NIL5</accession>
<feature type="compositionally biased region" description="Low complexity" evidence="1">
    <location>
        <begin position="820"/>
        <end position="831"/>
    </location>
</feature>
<proteinExistence type="predicted"/>
<feature type="compositionally biased region" description="Low complexity" evidence="1">
    <location>
        <begin position="183"/>
        <end position="194"/>
    </location>
</feature>
<reference evidence="3" key="1">
    <citation type="submission" date="2021-01" db="EMBL/GenBank/DDBJ databases">
        <authorList>
            <person name="Corre E."/>
            <person name="Pelletier E."/>
            <person name="Niang G."/>
            <person name="Scheremetjew M."/>
            <person name="Finn R."/>
            <person name="Kale V."/>
            <person name="Holt S."/>
            <person name="Cochrane G."/>
            <person name="Meng A."/>
            <person name="Brown T."/>
            <person name="Cohen L."/>
        </authorList>
    </citation>
    <scope>NUCLEOTIDE SEQUENCE</scope>
    <source>
        <strain evidence="3">NIES-381</strain>
    </source>
</reference>
<evidence type="ECO:0000313" key="3">
    <source>
        <dbReference type="EMBL" id="CAD9022202.1"/>
    </source>
</evidence>
<dbReference type="Pfam" id="PF13180">
    <property type="entry name" value="PDZ_2"/>
    <property type="match status" value="1"/>
</dbReference>
<feature type="domain" description="PDZ" evidence="2">
    <location>
        <begin position="1245"/>
        <end position="1327"/>
    </location>
</feature>
<gene>
    <name evidence="3" type="ORF">EGYM00392_LOCUS33323</name>
</gene>
<name>A0A7S1NIL5_9EUGL</name>
<feature type="compositionally biased region" description="Pro residues" evidence="1">
    <location>
        <begin position="161"/>
        <end position="177"/>
    </location>
</feature>
<protein>
    <recommendedName>
        <fullName evidence="2">PDZ domain-containing protein</fullName>
    </recommendedName>
</protein>
<dbReference type="SMART" id="SM00228">
    <property type="entry name" value="PDZ"/>
    <property type="match status" value="1"/>
</dbReference>
<feature type="region of interest" description="Disordered" evidence="1">
    <location>
        <begin position="139"/>
        <end position="267"/>
    </location>
</feature>
<feature type="region of interest" description="Disordered" evidence="1">
    <location>
        <begin position="736"/>
        <end position="854"/>
    </location>
</feature>
<dbReference type="InterPro" id="IPR001478">
    <property type="entry name" value="PDZ"/>
</dbReference>
<feature type="compositionally biased region" description="Polar residues" evidence="1">
    <location>
        <begin position="76"/>
        <end position="85"/>
    </location>
</feature>
<evidence type="ECO:0000256" key="1">
    <source>
        <dbReference type="SAM" id="MobiDB-lite"/>
    </source>
</evidence>
<feature type="region of interest" description="Disordered" evidence="1">
    <location>
        <begin position="1149"/>
        <end position="1175"/>
    </location>
</feature>
<feature type="region of interest" description="Disordered" evidence="1">
    <location>
        <begin position="674"/>
        <end position="724"/>
    </location>
</feature>
<feature type="compositionally biased region" description="Polar residues" evidence="1">
    <location>
        <begin position="704"/>
        <end position="724"/>
    </location>
</feature>
<dbReference type="Gene3D" id="2.30.42.10">
    <property type="match status" value="1"/>
</dbReference>
<dbReference type="EMBL" id="HBGA01088999">
    <property type="protein sequence ID" value="CAD9022202.1"/>
    <property type="molecule type" value="Transcribed_RNA"/>
</dbReference>
<feature type="region of interest" description="Disordered" evidence="1">
    <location>
        <begin position="46"/>
        <end position="120"/>
    </location>
</feature>
<feature type="compositionally biased region" description="Pro residues" evidence="1">
    <location>
        <begin position="195"/>
        <end position="207"/>
    </location>
</feature>
<evidence type="ECO:0000259" key="2">
    <source>
        <dbReference type="SMART" id="SM00228"/>
    </source>
</evidence>
<dbReference type="SUPFAM" id="SSF50156">
    <property type="entry name" value="PDZ domain-like"/>
    <property type="match status" value="1"/>
</dbReference>